<feature type="compositionally biased region" description="Basic and acidic residues" evidence="1">
    <location>
        <begin position="37"/>
        <end position="47"/>
    </location>
</feature>
<sequence length="58" mass="6619">MYSKMKLPGFEDTKILKMEETDGAYHIHVQLPKKAHKCPDCGGRQRESMITAPKRSSI</sequence>
<gene>
    <name evidence="2" type="ORF">ACFODW_04015</name>
</gene>
<keyword evidence="3" id="KW-1185">Reference proteome</keyword>
<protein>
    <recommendedName>
        <fullName evidence="4">ISL3 family transposase</fullName>
    </recommendedName>
</protein>
<evidence type="ECO:0000313" key="3">
    <source>
        <dbReference type="Proteomes" id="UP001595387"/>
    </source>
</evidence>
<evidence type="ECO:0008006" key="4">
    <source>
        <dbReference type="Google" id="ProtNLM"/>
    </source>
</evidence>
<evidence type="ECO:0000313" key="2">
    <source>
        <dbReference type="EMBL" id="MFC2947527.1"/>
    </source>
</evidence>
<organism evidence="2 3">
    <name type="scientific">Virgibacillus sediminis</name>
    <dbReference type="NCBI Taxonomy" id="202260"/>
    <lineage>
        <taxon>Bacteria</taxon>
        <taxon>Bacillati</taxon>
        <taxon>Bacillota</taxon>
        <taxon>Bacilli</taxon>
        <taxon>Bacillales</taxon>
        <taxon>Bacillaceae</taxon>
        <taxon>Virgibacillus</taxon>
    </lineage>
</organism>
<name>A0ABV7A3D6_9BACI</name>
<dbReference type="Proteomes" id="UP001595387">
    <property type="component" value="Unassembled WGS sequence"/>
</dbReference>
<proteinExistence type="predicted"/>
<dbReference type="RefSeq" id="WP_390303397.1">
    <property type="nucleotide sequence ID" value="NZ_JBHRRZ010000007.1"/>
</dbReference>
<dbReference type="EMBL" id="JBHRRZ010000007">
    <property type="protein sequence ID" value="MFC2947527.1"/>
    <property type="molecule type" value="Genomic_DNA"/>
</dbReference>
<accession>A0ABV7A3D6</accession>
<reference evidence="3" key="1">
    <citation type="journal article" date="2019" name="Int. J. Syst. Evol. Microbiol.">
        <title>The Global Catalogue of Microorganisms (GCM) 10K type strain sequencing project: providing services to taxonomists for standard genome sequencing and annotation.</title>
        <authorList>
            <consortium name="The Broad Institute Genomics Platform"/>
            <consortium name="The Broad Institute Genome Sequencing Center for Infectious Disease"/>
            <person name="Wu L."/>
            <person name="Ma J."/>
        </authorList>
    </citation>
    <scope>NUCLEOTIDE SEQUENCE [LARGE SCALE GENOMIC DNA]</scope>
    <source>
        <strain evidence="3">KCTC 13193</strain>
    </source>
</reference>
<evidence type="ECO:0000256" key="1">
    <source>
        <dbReference type="SAM" id="MobiDB-lite"/>
    </source>
</evidence>
<comment type="caution">
    <text evidence="2">The sequence shown here is derived from an EMBL/GenBank/DDBJ whole genome shotgun (WGS) entry which is preliminary data.</text>
</comment>
<feature type="region of interest" description="Disordered" evidence="1">
    <location>
        <begin position="36"/>
        <end position="58"/>
    </location>
</feature>